<proteinExistence type="predicted"/>
<feature type="domain" description="HTH hxlR-type" evidence="4">
    <location>
        <begin position="13"/>
        <end position="111"/>
    </location>
</feature>
<dbReference type="RefSeq" id="WP_110785489.1">
    <property type="nucleotide sequence ID" value="NZ_QKQS01000013.1"/>
</dbReference>
<dbReference type="AlphaFoldDB" id="A0A323UGM5"/>
<dbReference type="InterPro" id="IPR036390">
    <property type="entry name" value="WH_DNA-bd_sf"/>
</dbReference>
<evidence type="ECO:0000256" key="2">
    <source>
        <dbReference type="ARBA" id="ARBA00023125"/>
    </source>
</evidence>
<evidence type="ECO:0000313" key="6">
    <source>
        <dbReference type="Proteomes" id="UP000248134"/>
    </source>
</evidence>
<dbReference type="SUPFAM" id="SSF46785">
    <property type="entry name" value="Winged helix' DNA-binding domain"/>
    <property type="match status" value="1"/>
</dbReference>
<dbReference type="GO" id="GO:0003677">
    <property type="term" value="F:DNA binding"/>
    <property type="evidence" value="ECO:0007669"/>
    <property type="project" value="UniProtKB-KW"/>
</dbReference>
<dbReference type="PROSITE" id="PS51118">
    <property type="entry name" value="HTH_HXLR"/>
    <property type="match status" value="1"/>
</dbReference>
<sequence length="235" mass="26627">MQVDPRSNSARDCGLDTTFRVLGGKWKPFILHFLLPGPKRFGELKRSVRHASEKVLTQQLKELEADGLVKRTDYKEVPPRVDYALSPIGETLAHALEPLCKWGDDNAGLFEGVVTKRSRRDKAESTSTAAFDSLTIAVTTINTPMPFRIDEKTLLACLKGEVSDPRWRVYVQALFDEVDVSVIHKLVLDRLVTFNDLSKAIDIWRVRESDNERWVREMASFAMGRPDAESPDCPR</sequence>
<dbReference type="CDD" id="cd00090">
    <property type="entry name" value="HTH_ARSR"/>
    <property type="match status" value="1"/>
</dbReference>
<dbReference type="GO" id="GO:0006355">
    <property type="term" value="P:regulation of DNA-templated transcription"/>
    <property type="evidence" value="ECO:0007669"/>
    <property type="project" value="UniProtKB-ARBA"/>
</dbReference>
<dbReference type="PANTHER" id="PTHR33204">
    <property type="entry name" value="TRANSCRIPTIONAL REGULATOR, MARR FAMILY"/>
    <property type="match status" value="1"/>
</dbReference>
<comment type="caution">
    <text evidence="5">The sequence shown here is derived from an EMBL/GenBank/DDBJ whole genome shotgun (WGS) entry which is preliminary data.</text>
</comment>
<reference evidence="5 6" key="1">
    <citation type="submission" date="2018-06" db="EMBL/GenBank/DDBJ databases">
        <title>Draft Whole-Genome Sequence of the purple photosynthetic bacterium Rhodospeudomonas palustris XCP.</title>
        <authorList>
            <person name="Rayyan A."/>
            <person name="Meyer T.E."/>
            <person name="Kyndt J.A."/>
        </authorList>
    </citation>
    <scope>NUCLEOTIDE SEQUENCE [LARGE SCALE GENOMIC DNA]</scope>
    <source>
        <strain evidence="5 6">XCP</strain>
    </source>
</reference>
<organism evidence="5 6">
    <name type="scientific">Rhodopseudomonas palustris</name>
    <dbReference type="NCBI Taxonomy" id="1076"/>
    <lineage>
        <taxon>Bacteria</taxon>
        <taxon>Pseudomonadati</taxon>
        <taxon>Pseudomonadota</taxon>
        <taxon>Alphaproteobacteria</taxon>
        <taxon>Hyphomicrobiales</taxon>
        <taxon>Nitrobacteraceae</taxon>
        <taxon>Rhodopseudomonas</taxon>
    </lineage>
</organism>
<evidence type="ECO:0000256" key="1">
    <source>
        <dbReference type="ARBA" id="ARBA00023015"/>
    </source>
</evidence>
<protein>
    <recommendedName>
        <fullName evidence="4">HTH hxlR-type domain-containing protein</fullName>
    </recommendedName>
</protein>
<dbReference type="PANTHER" id="PTHR33204:SF29">
    <property type="entry name" value="TRANSCRIPTIONAL REGULATOR"/>
    <property type="match status" value="1"/>
</dbReference>
<evidence type="ECO:0000313" key="5">
    <source>
        <dbReference type="EMBL" id="PZA11965.1"/>
    </source>
</evidence>
<dbReference type="Proteomes" id="UP000248134">
    <property type="component" value="Unassembled WGS sequence"/>
</dbReference>
<keyword evidence="3" id="KW-0804">Transcription</keyword>
<dbReference type="InterPro" id="IPR011991">
    <property type="entry name" value="ArsR-like_HTH"/>
</dbReference>
<dbReference type="InterPro" id="IPR002577">
    <property type="entry name" value="HTH_HxlR"/>
</dbReference>
<name>A0A323UGM5_RHOPL</name>
<dbReference type="EMBL" id="QKQS01000013">
    <property type="protein sequence ID" value="PZA11965.1"/>
    <property type="molecule type" value="Genomic_DNA"/>
</dbReference>
<keyword evidence="1" id="KW-0805">Transcription regulation</keyword>
<gene>
    <name evidence="5" type="ORF">DNX69_08005</name>
</gene>
<dbReference type="Gene3D" id="1.10.10.10">
    <property type="entry name" value="Winged helix-like DNA-binding domain superfamily/Winged helix DNA-binding domain"/>
    <property type="match status" value="1"/>
</dbReference>
<evidence type="ECO:0000259" key="4">
    <source>
        <dbReference type="PROSITE" id="PS51118"/>
    </source>
</evidence>
<dbReference type="Pfam" id="PF01638">
    <property type="entry name" value="HxlR"/>
    <property type="match status" value="1"/>
</dbReference>
<dbReference type="InterPro" id="IPR036388">
    <property type="entry name" value="WH-like_DNA-bd_sf"/>
</dbReference>
<evidence type="ECO:0000256" key="3">
    <source>
        <dbReference type="ARBA" id="ARBA00023163"/>
    </source>
</evidence>
<dbReference type="OrthoDB" id="9800350at2"/>
<accession>A0A323UGM5</accession>
<keyword evidence="2" id="KW-0238">DNA-binding</keyword>